<name>A0A480AX02_9BURK</name>
<dbReference type="EMBL" id="BJCL01000009">
    <property type="protein sequence ID" value="GCL64325.1"/>
    <property type="molecule type" value="Genomic_DNA"/>
</dbReference>
<dbReference type="AlphaFoldDB" id="A0A480AX02"/>
<keyword evidence="2" id="KW-1185">Reference proteome</keyword>
<gene>
    <name evidence="1" type="ORF">AQPW35_34060</name>
</gene>
<reference evidence="2" key="1">
    <citation type="submission" date="2019-03" db="EMBL/GenBank/DDBJ databases">
        <title>Aquabacterium pictum sp.nov., the first bacteriochlorophyll a-containing freshwater bacterium in the genus Aquabacterium of the class Betaproteobacteria.</title>
        <authorList>
            <person name="Hirose S."/>
            <person name="Tank M."/>
            <person name="Hara E."/>
            <person name="Tamaki H."/>
            <person name="Takaichi S."/>
            <person name="Haruta S."/>
            <person name="Hanada S."/>
        </authorList>
    </citation>
    <scope>NUCLEOTIDE SEQUENCE [LARGE SCALE GENOMIC DNA]</scope>
    <source>
        <strain evidence="2">W35</strain>
    </source>
</reference>
<organism evidence="1 2">
    <name type="scientific">Pseudaquabacterium pictum</name>
    <dbReference type="NCBI Taxonomy" id="2315236"/>
    <lineage>
        <taxon>Bacteria</taxon>
        <taxon>Pseudomonadati</taxon>
        <taxon>Pseudomonadota</taxon>
        <taxon>Betaproteobacteria</taxon>
        <taxon>Burkholderiales</taxon>
        <taxon>Sphaerotilaceae</taxon>
        <taxon>Pseudaquabacterium</taxon>
    </lineage>
</organism>
<dbReference type="RefSeq" id="WP_137734061.1">
    <property type="nucleotide sequence ID" value="NZ_BJCL01000009.1"/>
</dbReference>
<evidence type="ECO:0008006" key="3">
    <source>
        <dbReference type="Google" id="ProtNLM"/>
    </source>
</evidence>
<dbReference type="Proteomes" id="UP000301751">
    <property type="component" value="Unassembled WGS sequence"/>
</dbReference>
<dbReference type="OrthoDB" id="9816412at2"/>
<evidence type="ECO:0000313" key="2">
    <source>
        <dbReference type="Proteomes" id="UP000301751"/>
    </source>
</evidence>
<sequence>MTTKPTPTGAAPALLDQVEIFRPGRHVAMSGQVIEFTAADVEAIATAYDPAVHEAPHVVGHPTTDGPAYGWVRALGVNAAGRLCVTSSRQVEPQFAELVGAGRFKKRSASFYPPGHPGNPKPEGYYLKHVGWLGATPPAVKGLADNFAAPEEGLVEFAGWDDEVNAGLWRRMREWFIGQFGADTADKVIPAWDVDTLQREAMRPEPELIPAPNPTTAYAEGAPAVTTATTAADQAAITARQAELDAREAALQSREAAQAALVKQARSAGIAAFCDGLVQQGRLLPAERARIVAFMEGLPDDAEVIEFADGDPAKPVKSPALEVFQAFLKGLPPRVEFSELAHTDRTGATVDLADGNAIAKAALEFVEAEAKAGRTVAIDAAVQHVITTQRKEA</sequence>
<proteinExistence type="predicted"/>
<evidence type="ECO:0000313" key="1">
    <source>
        <dbReference type="EMBL" id="GCL64325.1"/>
    </source>
</evidence>
<accession>A0A480AX02</accession>
<protein>
    <recommendedName>
        <fullName evidence="3">Peptidase</fullName>
    </recommendedName>
</protein>
<comment type="caution">
    <text evidence="1">The sequence shown here is derived from an EMBL/GenBank/DDBJ whole genome shotgun (WGS) entry which is preliminary data.</text>
</comment>